<dbReference type="GO" id="GO:0000981">
    <property type="term" value="F:DNA-binding transcription factor activity, RNA polymerase II-specific"/>
    <property type="evidence" value="ECO:0007669"/>
    <property type="project" value="TreeGrafter"/>
</dbReference>
<dbReference type="InterPro" id="IPR032397">
    <property type="entry name" value="RHD_dimer"/>
</dbReference>
<dbReference type="SUPFAM" id="SSF49417">
    <property type="entry name" value="p53-like transcription factors"/>
    <property type="match status" value="1"/>
</dbReference>
<dbReference type="InterPro" id="IPR013783">
    <property type="entry name" value="Ig-like_fold"/>
</dbReference>
<dbReference type="GO" id="GO:0034097">
    <property type="term" value="P:response to cytokine"/>
    <property type="evidence" value="ECO:0007669"/>
    <property type="project" value="TreeGrafter"/>
</dbReference>
<dbReference type="GO" id="GO:0045944">
    <property type="term" value="P:positive regulation of transcription by RNA polymerase II"/>
    <property type="evidence" value="ECO:0007669"/>
    <property type="project" value="TreeGrafter"/>
</dbReference>
<name>A0AAV8XNA9_9CUCU</name>
<dbReference type="AlphaFoldDB" id="A0AAV8XNA9"/>
<evidence type="ECO:0000256" key="1">
    <source>
        <dbReference type="SAM" id="MobiDB-lite"/>
    </source>
</evidence>
<keyword evidence="4" id="KW-1185">Reference proteome</keyword>
<dbReference type="InterPro" id="IPR000451">
    <property type="entry name" value="NFkB/Dor"/>
</dbReference>
<dbReference type="GO" id="GO:0048731">
    <property type="term" value="P:system development"/>
    <property type="evidence" value="ECO:0007669"/>
    <property type="project" value="UniProtKB-ARBA"/>
</dbReference>
<comment type="caution">
    <text evidence="3">The sequence shown here is derived from an EMBL/GenBank/DDBJ whole genome shotgun (WGS) entry which is preliminary data.</text>
</comment>
<dbReference type="PROSITE" id="PS50254">
    <property type="entry name" value="REL_2"/>
    <property type="match status" value="1"/>
</dbReference>
<dbReference type="GO" id="GO:0048468">
    <property type="term" value="P:cell development"/>
    <property type="evidence" value="ECO:0007669"/>
    <property type="project" value="UniProtKB-ARBA"/>
</dbReference>
<dbReference type="GO" id="GO:0045087">
    <property type="term" value="P:innate immune response"/>
    <property type="evidence" value="ECO:0007669"/>
    <property type="project" value="TreeGrafter"/>
</dbReference>
<dbReference type="PANTHER" id="PTHR24169:SF25">
    <property type="entry name" value="DORSAL-RELATED IMMUNITY FACTOR DIF-RELATED"/>
    <property type="match status" value="1"/>
</dbReference>
<feature type="compositionally biased region" description="Basic residues" evidence="1">
    <location>
        <begin position="488"/>
        <end position="503"/>
    </location>
</feature>
<dbReference type="PANTHER" id="PTHR24169">
    <property type="entry name" value="NUCLEAR FACTOR NF-KAPPA-B PROTEIN"/>
    <property type="match status" value="1"/>
</dbReference>
<feature type="compositionally biased region" description="Basic and acidic residues" evidence="1">
    <location>
        <begin position="394"/>
        <end position="407"/>
    </location>
</feature>
<dbReference type="SMART" id="SM00429">
    <property type="entry name" value="IPT"/>
    <property type="match status" value="1"/>
</dbReference>
<feature type="domain" description="RHD" evidence="2">
    <location>
        <begin position="1"/>
        <end position="164"/>
    </location>
</feature>
<proteinExistence type="predicted"/>
<dbReference type="GO" id="GO:0005737">
    <property type="term" value="C:cytoplasm"/>
    <property type="evidence" value="ECO:0007669"/>
    <property type="project" value="InterPro"/>
</dbReference>
<dbReference type="Gene3D" id="2.60.40.10">
    <property type="entry name" value="Immunoglobulins"/>
    <property type="match status" value="1"/>
</dbReference>
<feature type="region of interest" description="Disordered" evidence="1">
    <location>
        <begin position="445"/>
        <end position="521"/>
    </location>
</feature>
<dbReference type="InterPro" id="IPR002909">
    <property type="entry name" value="IPT_dom"/>
</dbReference>
<dbReference type="Pfam" id="PF16179">
    <property type="entry name" value="RHD_dimer"/>
    <property type="match status" value="1"/>
</dbReference>
<dbReference type="SUPFAM" id="SSF81296">
    <property type="entry name" value="E set domains"/>
    <property type="match status" value="1"/>
</dbReference>
<dbReference type="EMBL" id="JAPWTK010000431">
    <property type="protein sequence ID" value="KAJ8940433.1"/>
    <property type="molecule type" value="Genomic_DNA"/>
</dbReference>
<evidence type="ECO:0000313" key="4">
    <source>
        <dbReference type="Proteomes" id="UP001162162"/>
    </source>
</evidence>
<reference evidence="3" key="1">
    <citation type="journal article" date="2023" name="Insect Mol. Biol.">
        <title>Genome sequencing provides insights into the evolution of gene families encoding plant cell wall-degrading enzymes in longhorned beetles.</title>
        <authorList>
            <person name="Shin N.R."/>
            <person name="Okamura Y."/>
            <person name="Kirsch R."/>
            <person name="Pauchet Y."/>
        </authorList>
    </citation>
    <scope>NUCLEOTIDE SEQUENCE</scope>
    <source>
        <strain evidence="3">AMC_N1</strain>
    </source>
</reference>
<dbReference type="Pfam" id="PF00554">
    <property type="entry name" value="RHD_DNA_bind"/>
    <property type="match status" value="2"/>
</dbReference>
<dbReference type="GO" id="GO:0038061">
    <property type="term" value="P:non-canonical NF-kappaB signal transduction"/>
    <property type="evidence" value="ECO:0007669"/>
    <property type="project" value="TreeGrafter"/>
</dbReference>
<dbReference type="Proteomes" id="UP001162162">
    <property type="component" value="Unassembled WGS sequence"/>
</dbReference>
<protein>
    <recommendedName>
        <fullName evidence="2">RHD domain-containing protein</fullName>
    </recommendedName>
</protein>
<sequence length="635" mass="70014">MFRPHPHKLVGKEGCKNGIYQTNVVCDRVTVVQFTNLGVQCVKKTKVEESLKVREVLKVDPFNSKSFENSALVIPNPLDTPNSPKNDIPEAFRYKFGITRERSKLMTLSKFSAGFGHRNQPTSIDLNTVRLCFQVFLEGDTPGRFSVPLTPVVSEPIYDKKAMSDLSIIKLSDCVSYVDGGRRDIILLCEKVAKEDIQVRFFEENGDWEAFADFQPSQVHKQHAIWFRTPRYKTLDVTEPVKAFIQLRRPSDGATSEPPALPANYNLFNTILANDAKLVAKRQLGNVPETNEQEAVVESAAPAAATQLDMPPESAVEANNNQSNVAELDEIYSSTQARLLNESLKDVGKPSLEGVQDESFDDSKTYSSLQLAFQKPHRDPKRHGDRSGQSARRRVSDGEQARERAREIAASPSQTLEEDRDLHRGLDVELGGQAAGQLLAAQVQLEPAQPPVSRSQSFNLQRPKSQSELLPPGKRLPPTPNCSTLPNPKKRGFLSKLFGRKSKTPGNSREPSVAPSTKSNAFASTRSLQVDSGLAKSSGNISTHSASSIRIPLKDSPPGSNQNLAAFGSPDIVQNALDVNDITDTEVEHYALYTTMAPRATESEFDEMSFYYAPVEGGRLLTSAEVLAKLYATET</sequence>
<dbReference type="InterPro" id="IPR014756">
    <property type="entry name" value="Ig_E-set"/>
</dbReference>
<organism evidence="3 4">
    <name type="scientific">Aromia moschata</name>
    <dbReference type="NCBI Taxonomy" id="1265417"/>
    <lineage>
        <taxon>Eukaryota</taxon>
        <taxon>Metazoa</taxon>
        <taxon>Ecdysozoa</taxon>
        <taxon>Arthropoda</taxon>
        <taxon>Hexapoda</taxon>
        <taxon>Insecta</taxon>
        <taxon>Pterygota</taxon>
        <taxon>Neoptera</taxon>
        <taxon>Endopterygota</taxon>
        <taxon>Coleoptera</taxon>
        <taxon>Polyphaga</taxon>
        <taxon>Cucujiformia</taxon>
        <taxon>Chrysomeloidea</taxon>
        <taxon>Cerambycidae</taxon>
        <taxon>Cerambycinae</taxon>
        <taxon>Callichromatini</taxon>
        <taxon>Aromia</taxon>
    </lineage>
</organism>
<feature type="region of interest" description="Disordered" evidence="1">
    <location>
        <begin position="371"/>
        <end position="419"/>
    </location>
</feature>
<gene>
    <name evidence="3" type="ORF">NQ318_007132</name>
</gene>
<evidence type="ECO:0000313" key="3">
    <source>
        <dbReference type="EMBL" id="KAJ8940433.1"/>
    </source>
</evidence>
<dbReference type="GO" id="GO:0000978">
    <property type="term" value="F:RNA polymerase II cis-regulatory region sequence-specific DNA binding"/>
    <property type="evidence" value="ECO:0007669"/>
    <property type="project" value="TreeGrafter"/>
</dbReference>
<dbReference type="InterPro" id="IPR011539">
    <property type="entry name" value="RHD_DNA_bind_dom"/>
</dbReference>
<feature type="compositionally biased region" description="Polar residues" evidence="1">
    <location>
        <begin position="452"/>
        <end position="468"/>
    </location>
</feature>
<dbReference type="GO" id="GO:0005634">
    <property type="term" value="C:nucleus"/>
    <property type="evidence" value="ECO:0007669"/>
    <property type="project" value="TreeGrafter"/>
</dbReference>
<dbReference type="GO" id="GO:0033554">
    <property type="term" value="P:cellular response to stress"/>
    <property type="evidence" value="ECO:0007669"/>
    <property type="project" value="TreeGrafter"/>
</dbReference>
<accession>A0AAV8XNA9</accession>
<dbReference type="PRINTS" id="PR00057">
    <property type="entry name" value="NFKBTNSCPFCT"/>
</dbReference>
<dbReference type="InterPro" id="IPR037059">
    <property type="entry name" value="RHD_DNA_bind_dom_sf"/>
</dbReference>
<dbReference type="GO" id="GO:0007249">
    <property type="term" value="P:canonical NF-kappaB signal transduction"/>
    <property type="evidence" value="ECO:0007669"/>
    <property type="project" value="TreeGrafter"/>
</dbReference>
<evidence type="ECO:0000259" key="2">
    <source>
        <dbReference type="PROSITE" id="PS50254"/>
    </source>
</evidence>
<dbReference type="InterPro" id="IPR008967">
    <property type="entry name" value="p53-like_TF_DNA-bd_sf"/>
</dbReference>
<feature type="compositionally biased region" description="Polar residues" evidence="1">
    <location>
        <begin position="504"/>
        <end position="521"/>
    </location>
</feature>
<dbReference type="Gene3D" id="2.60.40.340">
    <property type="entry name" value="Rel homology domain (RHD), DNA-binding domain"/>
    <property type="match status" value="1"/>
</dbReference>